<name>A0AAU7LZL6_9BURK</name>
<evidence type="ECO:0000313" key="5">
    <source>
        <dbReference type="EMBL" id="XBP72403.1"/>
    </source>
</evidence>
<dbReference type="InterPro" id="IPR050214">
    <property type="entry name" value="Cys_Synth/Cystath_Beta-Synth"/>
</dbReference>
<dbReference type="RefSeq" id="WP_349281947.1">
    <property type="nucleotide sequence ID" value="NZ_CBCSCU010000069.1"/>
</dbReference>
<dbReference type="GO" id="GO:0044272">
    <property type="term" value="P:sulfur compound biosynthetic process"/>
    <property type="evidence" value="ECO:0007669"/>
    <property type="project" value="UniProtKB-ARBA"/>
</dbReference>
<dbReference type="GO" id="GO:0009069">
    <property type="term" value="P:serine family amino acid metabolic process"/>
    <property type="evidence" value="ECO:0007669"/>
    <property type="project" value="UniProtKB-ARBA"/>
</dbReference>
<protein>
    <submittedName>
        <fullName evidence="5">Pyridoxal-phosphate dependent enzyme</fullName>
    </submittedName>
</protein>
<comment type="cofactor">
    <cofactor evidence="1">
        <name>pyridoxal 5'-phosphate</name>
        <dbReference type="ChEBI" id="CHEBI:597326"/>
    </cofactor>
</comment>
<dbReference type="InterPro" id="IPR036052">
    <property type="entry name" value="TrpB-like_PALP_sf"/>
</dbReference>
<gene>
    <name evidence="5" type="ORF">ABLV49_22015</name>
</gene>
<geneLocation type="plasmid" evidence="5">
    <name>p1</name>
</geneLocation>
<dbReference type="PANTHER" id="PTHR10314">
    <property type="entry name" value="CYSTATHIONINE BETA-SYNTHASE"/>
    <property type="match status" value="1"/>
</dbReference>
<dbReference type="EMBL" id="CP157676">
    <property type="protein sequence ID" value="XBP72403.1"/>
    <property type="molecule type" value="Genomic_DNA"/>
</dbReference>
<proteinExistence type="inferred from homology"/>
<evidence type="ECO:0000256" key="3">
    <source>
        <dbReference type="ARBA" id="ARBA00022898"/>
    </source>
</evidence>
<organism evidence="5">
    <name type="scientific">Polaromonas hydrogenivorans</name>
    <dbReference type="NCBI Taxonomy" id="335476"/>
    <lineage>
        <taxon>Bacteria</taxon>
        <taxon>Pseudomonadati</taxon>
        <taxon>Pseudomonadota</taxon>
        <taxon>Betaproteobacteria</taxon>
        <taxon>Burkholderiales</taxon>
        <taxon>Comamonadaceae</taxon>
        <taxon>Polaromonas</taxon>
    </lineage>
</organism>
<dbReference type="Pfam" id="PF00291">
    <property type="entry name" value="PALP"/>
    <property type="match status" value="1"/>
</dbReference>
<comment type="similarity">
    <text evidence="2">Belongs to the cysteine synthase/cystathionine beta-synthase family.</text>
</comment>
<dbReference type="InterPro" id="IPR001926">
    <property type="entry name" value="TrpB-like_PALP"/>
</dbReference>
<accession>A0AAU7LZL6</accession>
<dbReference type="Gene3D" id="3.40.50.1100">
    <property type="match status" value="1"/>
</dbReference>
<evidence type="ECO:0000259" key="4">
    <source>
        <dbReference type="Pfam" id="PF00291"/>
    </source>
</evidence>
<keyword evidence="3" id="KW-0663">Pyridoxal phosphate</keyword>
<evidence type="ECO:0000256" key="1">
    <source>
        <dbReference type="ARBA" id="ARBA00001933"/>
    </source>
</evidence>
<dbReference type="SUPFAM" id="SSF53686">
    <property type="entry name" value="Tryptophan synthase beta subunit-like PLP-dependent enzymes"/>
    <property type="match status" value="1"/>
</dbReference>
<feature type="domain" description="Tryptophan synthase beta chain-like PALP" evidence="4">
    <location>
        <begin position="6"/>
        <end position="81"/>
    </location>
</feature>
<dbReference type="AlphaFoldDB" id="A0AAU7LZL6"/>
<dbReference type="FunFam" id="3.40.50.1100:FF:000118">
    <property type="entry name" value="Related to CYS4-cystathionine beta-synthase"/>
    <property type="match status" value="1"/>
</dbReference>
<sequence length="131" mass="13829">MPPPVYKLEGIGEDFTPKALDWSVIDDVIQVSDKDSLVTARQLARAEGLFAGGSSGAAMLAALQVASTLGPNDQVVVVLPDGGRQYLGKLYNDDWMRVHGSQEAPPPLRVSCCAGAGSISSAWQGEFPLKT</sequence>
<reference evidence="5" key="1">
    <citation type="submission" date="2024-05" db="EMBL/GenBank/DDBJ databases">
        <authorList>
            <person name="Bunk B."/>
            <person name="Swiderski J."/>
            <person name="Sproer C."/>
            <person name="Thiel V."/>
        </authorList>
    </citation>
    <scope>NUCLEOTIDE SEQUENCE</scope>
    <source>
        <strain evidence="5">DSM 17735</strain>
        <plasmid evidence="5">p1</plasmid>
    </source>
</reference>
<dbReference type="GO" id="GO:0006534">
    <property type="term" value="P:cysteine metabolic process"/>
    <property type="evidence" value="ECO:0007669"/>
    <property type="project" value="UniProtKB-ARBA"/>
</dbReference>
<keyword evidence="5" id="KW-0614">Plasmid</keyword>
<evidence type="ECO:0000256" key="2">
    <source>
        <dbReference type="ARBA" id="ARBA00007103"/>
    </source>
</evidence>